<dbReference type="EMBL" id="BDGU01001498">
    <property type="protein sequence ID" value="GAW09999.1"/>
    <property type="molecule type" value="Genomic_DNA"/>
</dbReference>
<reference evidence="1 2" key="2">
    <citation type="submission" date="2017-02" db="EMBL/GenBank/DDBJ databases">
        <title>A genome survey and senescence transcriptome analysis in Lentinula edodes.</title>
        <authorList>
            <person name="Sakamoto Y."/>
            <person name="Nakade K."/>
            <person name="Sato S."/>
            <person name="Yoshida Y."/>
            <person name="Miyazaki K."/>
            <person name="Natsume S."/>
            <person name="Konno N."/>
        </authorList>
    </citation>
    <scope>NUCLEOTIDE SEQUENCE [LARGE SCALE GENOMIC DNA]</scope>
    <source>
        <strain evidence="1 2">NBRC 111202</strain>
    </source>
</reference>
<evidence type="ECO:0000313" key="2">
    <source>
        <dbReference type="Proteomes" id="UP000188533"/>
    </source>
</evidence>
<dbReference type="Proteomes" id="UP000188533">
    <property type="component" value="Unassembled WGS sequence"/>
</dbReference>
<reference evidence="1 2" key="1">
    <citation type="submission" date="2016-08" db="EMBL/GenBank/DDBJ databases">
        <authorList>
            <consortium name="Lentinula edodes genome sequencing consortium"/>
            <person name="Sakamoto Y."/>
            <person name="Nakade K."/>
            <person name="Sato S."/>
            <person name="Yoshida Y."/>
            <person name="Miyazaki K."/>
            <person name="Natsume S."/>
            <person name="Konno N."/>
        </authorList>
    </citation>
    <scope>NUCLEOTIDE SEQUENCE [LARGE SCALE GENOMIC DNA]</scope>
    <source>
        <strain evidence="1 2">NBRC 111202</strain>
    </source>
</reference>
<dbReference type="AlphaFoldDB" id="A0A1Q3ES14"/>
<keyword evidence="2" id="KW-1185">Reference proteome</keyword>
<name>A0A1Q3ES14_LENED</name>
<protein>
    <submittedName>
        <fullName evidence="1">Uncharacterized protein</fullName>
    </submittedName>
</protein>
<organism evidence="1 2">
    <name type="scientific">Lentinula edodes</name>
    <name type="common">Shiitake mushroom</name>
    <name type="synonym">Lentinus edodes</name>
    <dbReference type="NCBI Taxonomy" id="5353"/>
    <lineage>
        <taxon>Eukaryota</taxon>
        <taxon>Fungi</taxon>
        <taxon>Dikarya</taxon>
        <taxon>Basidiomycota</taxon>
        <taxon>Agaricomycotina</taxon>
        <taxon>Agaricomycetes</taxon>
        <taxon>Agaricomycetidae</taxon>
        <taxon>Agaricales</taxon>
        <taxon>Marasmiineae</taxon>
        <taxon>Omphalotaceae</taxon>
        <taxon>Lentinula</taxon>
    </lineage>
</organism>
<evidence type="ECO:0000313" key="1">
    <source>
        <dbReference type="EMBL" id="GAW09999.1"/>
    </source>
</evidence>
<proteinExistence type="predicted"/>
<accession>A0A1Q3ES14</accession>
<sequence length="199" mass="22704">MIQLYTTCEEAICSYVQYGKKYQVSVSNAKSTDYSFASLTQLHAGPMEGSDIEISRQIEGPVSDHRCFLEDTVINPRQIIPSAVDFFSLLSVVTDAAKFIRNFIRLSRIKYLFPNVSSIWAIKLLRLEPTPDCWLSSQIHRSNPQPRYRSTPTRCGGYEGSQERQIFIELTIERSNVLTRSQERHTASIAEQESGLYIL</sequence>
<comment type="caution">
    <text evidence="1">The sequence shown here is derived from an EMBL/GenBank/DDBJ whole genome shotgun (WGS) entry which is preliminary data.</text>
</comment>
<gene>
    <name evidence="1" type="ORF">LENED_012221</name>
</gene>